<evidence type="ECO:0000313" key="1">
    <source>
        <dbReference type="EMBL" id="CAG8766440.1"/>
    </source>
</evidence>
<organism evidence="1 2">
    <name type="scientific">Funneliformis caledonium</name>
    <dbReference type="NCBI Taxonomy" id="1117310"/>
    <lineage>
        <taxon>Eukaryota</taxon>
        <taxon>Fungi</taxon>
        <taxon>Fungi incertae sedis</taxon>
        <taxon>Mucoromycota</taxon>
        <taxon>Glomeromycotina</taxon>
        <taxon>Glomeromycetes</taxon>
        <taxon>Glomerales</taxon>
        <taxon>Glomeraceae</taxon>
        <taxon>Funneliformis</taxon>
    </lineage>
</organism>
<reference evidence="1" key="1">
    <citation type="submission" date="2021-06" db="EMBL/GenBank/DDBJ databases">
        <authorList>
            <person name="Kallberg Y."/>
            <person name="Tangrot J."/>
            <person name="Rosling A."/>
        </authorList>
    </citation>
    <scope>NUCLEOTIDE SEQUENCE</scope>
    <source>
        <strain evidence="1">UK204</strain>
    </source>
</reference>
<feature type="non-terminal residue" evidence="1">
    <location>
        <position position="1"/>
    </location>
</feature>
<gene>
    <name evidence="1" type="ORF">FCALED_LOCUS17253</name>
</gene>
<dbReference type="AlphaFoldDB" id="A0A9N9JA77"/>
<keyword evidence="2" id="KW-1185">Reference proteome</keyword>
<dbReference type="OrthoDB" id="2421874at2759"/>
<name>A0A9N9JA77_9GLOM</name>
<dbReference type="Proteomes" id="UP000789570">
    <property type="component" value="Unassembled WGS sequence"/>
</dbReference>
<proteinExistence type="predicted"/>
<protein>
    <submittedName>
        <fullName evidence="1">3342_t:CDS:1</fullName>
    </submittedName>
</protein>
<accession>A0A9N9JA77</accession>
<dbReference type="EMBL" id="CAJVPQ010025283">
    <property type="protein sequence ID" value="CAG8766440.1"/>
    <property type="molecule type" value="Genomic_DNA"/>
</dbReference>
<sequence>METYETYEKQIIYNDDNSINLSFGHAAEWYLTNIPLLQNYRLKNQSRQVTPKLVKNSILTIERTQGAIDYLEWTTTTRTKKSTNRIDDILVLTTKGEDLVSQINLGIEKDQQCWYWVMYCSGNGNICQHLYGGIGKCLETCNHYLLYNNLKNANDMHLCSVRVISECRLSDSIALSRRADHRTAKGIKAKLLTPFNGASEEVISKALA</sequence>
<evidence type="ECO:0000313" key="2">
    <source>
        <dbReference type="Proteomes" id="UP000789570"/>
    </source>
</evidence>
<comment type="caution">
    <text evidence="1">The sequence shown here is derived from an EMBL/GenBank/DDBJ whole genome shotgun (WGS) entry which is preliminary data.</text>
</comment>